<evidence type="ECO:0000313" key="1">
    <source>
        <dbReference type="EMBL" id="WXB97262.1"/>
    </source>
</evidence>
<accession>A0ABZ2NIB1</accession>
<organism evidence="1 2">
    <name type="scientific">Metabacillus sediminis</name>
    <dbReference type="NCBI Taxonomy" id="3117746"/>
    <lineage>
        <taxon>Bacteria</taxon>
        <taxon>Bacillati</taxon>
        <taxon>Bacillota</taxon>
        <taxon>Bacilli</taxon>
        <taxon>Bacillales</taxon>
        <taxon>Bacillaceae</taxon>
        <taxon>Metabacillus</taxon>
    </lineage>
</organism>
<gene>
    <name evidence="1" type="ORF">WCV65_01780</name>
</gene>
<name>A0ABZ2NIB1_9BACI</name>
<evidence type="ECO:0000313" key="2">
    <source>
        <dbReference type="Proteomes" id="UP001377337"/>
    </source>
</evidence>
<dbReference type="Proteomes" id="UP001377337">
    <property type="component" value="Chromosome"/>
</dbReference>
<reference evidence="1 2" key="1">
    <citation type="submission" date="2024-02" db="EMBL/GenBank/DDBJ databases">
        <title>Seven novel Bacillus-like species.</title>
        <authorList>
            <person name="Liu G."/>
        </authorList>
    </citation>
    <scope>NUCLEOTIDE SEQUENCE [LARGE SCALE GENOMIC DNA]</scope>
    <source>
        <strain evidence="1 2">FJAT-52054</strain>
    </source>
</reference>
<sequence>MYLEGIVIPGTKGRYGRAKISIRVMCLGFNGFRNVYKAFAFSKHGMVSETGSTPVQAIKKAEKKAVLHHNLIIEERKQKSKQFKRK</sequence>
<protein>
    <submittedName>
        <fullName evidence="1">Uncharacterized protein</fullName>
    </submittedName>
</protein>
<dbReference type="EMBL" id="CP147407">
    <property type="protein sequence ID" value="WXB97262.1"/>
    <property type="molecule type" value="Genomic_DNA"/>
</dbReference>
<proteinExistence type="predicted"/>
<dbReference type="RefSeq" id="WP_338779533.1">
    <property type="nucleotide sequence ID" value="NZ_CP147407.1"/>
</dbReference>
<keyword evidence="2" id="KW-1185">Reference proteome</keyword>